<dbReference type="Pfam" id="PF02631">
    <property type="entry name" value="RecX_HTH2"/>
    <property type="match status" value="1"/>
</dbReference>
<feature type="domain" description="RecX third three-helical" evidence="7">
    <location>
        <begin position="109"/>
        <end position="151"/>
    </location>
</feature>
<gene>
    <name evidence="5" type="primary">recX</name>
    <name evidence="9" type="ORF">B1C78_02045</name>
</gene>
<comment type="similarity">
    <text evidence="2 5">Belongs to the RecX family.</text>
</comment>
<evidence type="ECO:0000256" key="5">
    <source>
        <dbReference type="HAMAP-Rule" id="MF_01114"/>
    </source>
</evidence>
<dbReference type="Pfam" id="PF21982">
    <property type="entry name" value="RecX_HTH1"/>
    <property type="match status" value="1"/>
</dbReference>
<dbReference type="Proteomes" id="UP000189462">
    <property type="component" value="Unassembled WGS sequence"/>
</dbReference>
<evidence type="ECO:0000313" key="10">
    <source>
        <dbReference type="Proteomes" id="UP000189462"/>
    </source>
</evidence>
<dbReference type="GO" id="GO:0006282">
    <property type="term" value="P:regulation of DNA repair"/>
    <property type="evidence" value="ECO:0007669"/>
    <property type="project" value="UniProtKB-UniRule"/>
</dbReference>
<keyword evidence="10" id="KW-1185">Reference proteome</keyword>
<dbReference type="InterPro" id="IPR036388">
    <property type="entry name" value="WH-like_DNA-bd_sf"/>
</dbReference>
<dbReference type="GO" id="GO:0005737">
    <property type="term" value="C:cytoplasm"/>
    <property type="evidence" value="ECO:0007669"/>
    <property type="project" value="UniProtKB-SubCell"/>
</dbReference>
<dbReference type="PANTHER" id="PTHR33602">
    <property type="entry name" value="REGULATORY PROTEIN RECX FAMILY PROTEIN"/>
    <property type="match status" value="1"/>
</dbReference>
<evidence type="ECO:0000256" key="4">
    <source>
        <dbReference type="ARBA" id="ARBA00022490"/>
    </source>
</evidence>
<sequence>MRRNPPKPEYQADPYADAVRLQARREHSRSELRRKLVHKGHQADAVDEALDRLAAQRFQSDARFVDTFVRHRVQQGYGPVRIAAELRERGVDGADVEAGIASAEADWQVLAREAALKRFGEAPAADAREWAKRARYLQSRGFPADMVRRALKR</sequence>
<dbReference type="PANTHER" id="PTHR33602:SF1">
    <property type="entry name" value="REGULATORY PROTEIN RECX FAMILY PROTEIN"/>
    <property type="match status" value="1"/>
</dbReference>
<dbReference type="EMBL" id="MVBK01000010">
    <property type="protein sequence ID" value="OOG28120.1"/>
    <property type="molecule type" value="Genomic_DNA"/>
</dbReference>
<dbReference type="AlphaFoldDB" id="A0A1V3NST3"/>
<evidence type="ECO:0000256" key="1">
    <source>
        <dbReference type="ARBA" id="ARBA00004496"/>
    </source>
</evidence>
<name>A0A1V3NST3_9GAMM</name>
<protein>
    <recommendedName>
        <fullName evidence="3 5">Regulatory protein RecX</fullName>
    </recommendedName>
</protein>
<evidence type="ECO:0000259" key="6">
    <source>
        <dbReference type="Pfam" id="PF02631"/>
    </source>
</evidence>
<evidence type="ECO:0000256" key="2">
    <source>
        <dbReference type="ARBA" id="ARBA00009695"/>
    </source>
</evidence>
<evidence type="ECO:0000259" key="8">
    <source>
        <dbReference type="Pfam" id="PF21982"/>
    </source>
</evidence>
<evidence type="ECO:0000256" key="3">
    <source>
        <dbReference type="ARBA" id="ARBA00018111"/>
    </source>
</evidence>
<accession>A0A1V3NST3</accession>
<evidence type="ECO:0000259" key="7">
    <source>
        <dbReference type="Pfam" id="PF21981"/>
    </source>
</evidence>
<dbReference type="Gene3D" id="1.10.10.10">
    <property type="entry name" value="Winged helix-like DNA-binding domain superfamily/Winged helix DNA-binding domain"/>
    <property type="match status" value="3"/>
</dbReference>
<feature type="domain" description="RecX first three-helical" evidence="8">
    <location>
        <begin position="15"/>
        <end position="53"/>
    </location>
</feature>
<dbReference type="STRING" id="108003.B1C78_02045"/>
<dbReference type="InterPro" id="IPR053924">
    <property type="entry name" value="RecX_HTH_2nd"/>
</dbReference>
<organism evidence="9 10">
    <name type="scientific">Thioalkalivibrio denitrificans</name>
    <dbReference type="NCBI Taxonomy" id="108003"/>
    <lineage>
        <taxon>Bacteria</taxon>
        <taxon>Pseudomonadati</taxon>
        <taxon>Pseudomonadota</taxon>
        <taxon>Gammaproteobacteria</taxon>
        <taxon>Chromatiales</taxon>
        <taxon>Ectothiorhodospiraceae</taxon>
        <taxon>Thioalkalivibrio</taxon>
    </lineage>
</organism>
<comment type="subcellular location">
    <subcellularLocation>
        <location evidence="1 5">Cytoplasm</location>
    </subcellularLocation>
</comment>
<keyword evidence="4 5" id="KW-0963">Cytoplasm</keyword>
<dbReference type="InterPro" id="IPR003783">
    <property type="entry name" value="Regulatory_RecX"/>
</dbReference>
<dbReference type="RefSeq" id="WP_245795271.1">
    <property type="nucleotide sequence ID" value="NZ_MVBK01000010.1"/>
</dbReference>
<dbReference type="Pfam" id="PF21981">
    <property type="entry name" value="RecX_HTH3"/>
    <property type="match status" value="1"/>
</dbReference>
<dbReference type="InterPro" id="IPR053925">
    <property type="entry name" value="RecX_HTH_3rd"/>
</dbReference>
<proteinExistence type="inferred from homology"/>
<evidence type="ECO:0000313" key="9">
    <source>
        <dbReference type="EMBL" id="OOG28120.1"/>
    </source>
</evidence>
<dbReference type="InterPro" id="IPR053926">
    <property type="entry name" value="RecX_HTH_1st"/>
</dbReference>
<dbReference type="HAMAP" id="MF_01114">
    <property type="entry name" value="RecX"/>
    <property type="match status" value="1"/>
</dbReference>
<comment type="caution">
    <text evidence="9">The sequence shown here is derived from an EMBL/GenBank/DDBJ whole genome shotgun (WGS) entry which is preliminary data.</text>
</comment>
<comment type="function">
    <text evidence="5">Modulates RecA activity.</text>
</comment>
<reference evidence="9 10" key="1">
    <citation type="submission" date="2017-02" db="EMBL/GenBank/DDBJ databases">
        <title>Genomic diversity within the haloalkaliphilic genus Thioalkalivibrio.</title>
        <authorList>
            <person name="Ahn A.-C."/>
            <person name="Meier-Kolthoff J."/>
            <person name="Overmars L."/>
            <person name="Richter M."/>
            <person name="Woyke T."/>
            <person name="Sorokin D.Y."/>
            <person name="Muyzer G."/>
        </authorList>
    </citation>
    <scope>NUCLEOTIDE SEQUENCE [LARGE SCALE GENOMIC DNA]</scope>
    <source>
        <strain evidence="9 10">ALJD</strain>
    </source>
</reference>
<feature type="domain" description="RecX second three-helical" evidence="6">
    <location>
        <begin position="60"/>
        <end position="98"/>
    </location>
</feature>